<evidence type="ECO:0000313" key="2">
    <source>
        <dbReference type="EMBL" id="MXV62086.1"/>
    </source>
</evidence>
<organism evidence="2 3">
    <name type="scientific">Natronorubrum halalkaliphilum</name>
    <dbReference type="NCBI Taxonomy" id="2691917"/>
    <lineage>
        <taxon>Archaea</taxon>
        <taxon>Methanobacteriati</taxon>
        <taxon>Methanobacteriota</taxon>
        <taxon>Stenosarchaea group</taxon>
        <taxon>Halobacteria</taxon>
        <taxon>Halobacteriales</taxon>
        <taxon>Natrialbaceae</taxon>
        <taxon>Natronorubrum</taxon>
    </lineage>
</organism>
<feature type="compositionally biased region" description="Acidic residues" evidence="1">
    <location>
        <begin position="450"/>
        <end position="510"/>
    </location>
</feature>
<feature type="compositionally biased region" description="Acidic residues" evidence="1">
    <location>
        <begin position="422"/>
        <end position="435"/>
    </location>
</feature>
<accession>A0A6B0VM39</accession>
<evidence type="ECO:0000313" key="3">
    <source>
        <dbReference type="Proteomes" id="UP000434101"/>
    </source>
</evidence>
<protein>
    <submittedName>
        <fullName evidence="2">Uncharacterized protein</fullName>
    </submittedName>
</protein>
<dbReference type="Proteomes" id="UP000434101">
    <property type="component" value="Unassembled WGS sequence"/>
</dbReference>
<gene>
    <name evidence="2" type="ORF">GS429_08430</name>
</gene>
<dbReference type="RefSeq" id="WP_160064523.1">
    <property type="nucleotide sequence ID" value="NZ_WUYX01000027.1"/>
</dbReference>
<evidence type="ECO:0000256" key="1">
    <source>
        <dbReference type="SAM" id="MobiDB-lite"/>
    </source>
</evidence>
<feature type="region of interest" description="Disordered" evidence="1">
    <location>
        <begin position="422"/>
        <end position="511"/>
    </location>
</feature>
<dbReference type="EMBL" id="WUYX01000027">
    <property type="protein sequence ID" value="MXV62086.1"/>
    <property type="molecule type" value="Genomic_DNA"/>
</dbReference>
<name>A0A6B0VM39_9EURY</name>
<comment type="caution">
    <text evidence="2">The sequence shown here is derived from an EMBL/GenBank/DDBJ whole genome shotgun (WGS) entry which is preliminary data.</text>
</comment>
<reference evidence="2 3" key="1">
    <citation type="submission" date="2020-01" db="EMBL/GenBank/DDBJ databases">
        <title>Natronorubrum sp. JWXQ-INN 674 isolated from Inner Mongolia Autonomous Region of China.</title>
        <authorList>
            <person name="Xue Q."/>
        </authorList>
    </citation>
    <scope>NUCLEOTIDE SEQUENCE [LARGE SCALE GENOMIC DNA]</scope>
    <source>
        <strain evidence="2 3">JWXQ-INN-674</strain>
    </source>
</reference>
<proteinExistence type="predicted"/>
<dbReference type="AlphaFoldDB" id="A0A6B0VM39"/>
<keyword evidence="3" id="KW-1185">Reference proteome</keyword>
<sequence length="533" mass="57348">MQRTRVAIALAVIVCFLAAASAGVAGTTTNGSDWNSTDAEPLVDDGEYWKGDVLYNETLFGPNETVTITNLVGEGQDEVNTTGDGELWIDTRALNLSEEGVYSVEGNDVTVNFFYSVEEISIRGADTRYVSDGGDSIEYDLSVSSNRDSTDAIFDADQDLLDTLLSDANTTELEDGTVRVDEFGGVSESILIDDLDAPQYYLEVESADGIASESALLDVADPNETTYRVDREDVVLDTGDTFWEGHTAHYTINEVTNSSEVINPDGEVVTAFREGTENATVSIANTPGITTNESESELNAWELRSIYSNESETLFYSQQQHLSSSVTKDHLGADGETELTVESNRDGYDLNLWADGLSAEELLNAMPNATEQDGNIVIENASAEESMALEFDGIDADGGNHTIYTTPVDISGAVSTTITLEAPDEEDEEEEEDDGGNGGGGFVPPSPGDGPDDEDDTDETEEDEGEEEKVETEDDENASVEENDDEDQDETEIEEEDSDEDGDADQDDDAQPAFGAVAAILALLLVGLVLRSP</sequence>